<reference evidence="2 3" key="1">
    <citation type="submission" date="2018-06" db="EMBL/GenBank/DDBJ databases">
        <title>Paenibacillus imtechensis sp. nov.</title>
        <authorList>
            <person name="Pinnaka A.K."/>
            <person name="Singh H."/>
            <person name="Kaur M."/>
        </authorList>
    </citation>
    <scope>NUCLEOTIDE SEQUENCE [LARGE SCALE GENOMIC DNA]</scope>
    <source>
        <strain evidence="2 3">SMB1</strain>
    </source>
</reference>
<dbReference type="RefSeq" id="WP_111148609.1">
    <property type="nucleotide sequence ID" value="NZ_QKRB01000054.1"/>
</dbReference>
<dbReference type="Proteomes" id="UP000249522">
    <property type="component" value="Unassembled WGS sequence"/>
</dbReference>
<name>A0A2W1LS17_9BACL</name>
<feature type="coiled-coil region" evidence="1">
    <location>
        <begin position="1"/>
        <end position="28"/>
    </location>
</feature>
<evidence type="ECO:0000256" key="1">
    <source>
        <dbReference type="SAM" id="Coils"/>
    </source>
</evidence>
<proteinExistence type="predicted"/>
<keyword evidence="1" id="KW-0175">Coiled coil</keyword>
<dbReference type="OrthoDB" id="2678891at2"/>
<dbReference type="AlphaFoldDB" id="A0A2W1LS17"/>
<gene>
    <name evidence="2" type="ORF">DNH61_19895</name>
</gene>
<sequence>MDVKVRRYYELKQEIKQLSEEMAGLREELIGYCMKKEIRQLEAGGCKLKLVVQQRREYDDAKLLSALPDPELWRMLSRADTAKVASLVKLNVLTEEQIKDAYITKDVQLLQVEKK</sequence>
<comment type="caution">
    <text evidence="2">The sequence shown here is derived from an EMBL/GenBank/DDBJ whole genome shotgun (WGS) entry which is preliminary data.</text>
</comment>
<accession>A0A2W1LS17</accession>
<dbReference type="EMBL" id="QKRB01000054">
    <property type="protein sequence ID" value="PZD94247.1"/>
    <property type="molecule type" value="Genomic_DNA"/>
</dbReference>
<protein>
    <submittedName>
        <fullName evidence="2">Uncharacterized protein</fullName>
    </submittedName>
</protein>
<evidence type="ECO:0000313" key="3">
    <source>
        <dbReference type="Proteomes" id="UP000249522"/>
    </source>
</evidence>
<keyword evidence="3" id="KW-1185">Reference proteome</keyword>
<organism evidence="2 3">
    <name type="scientific">Paenibacillus sambharensis</name>
    <dbReference type="NCBI Taxonomy" id="1803190"/>
    <lineage>
        <taxon>Bacteria</taxon>
        <taxon>Bacillati</taxon>
        <taxon>Bacillota</taxon>
        <taxon>Bacilli</taxon>
        <taxon>Bacillales</taxon>
        <taxon>Paenibacillaceae</taxon>
        <taxon>Paenibacillus</taxon>
    </lineage>
</organism>
<evidence type="ECO:0000313" key="2">
    <source>
        <dbReference type="EMBL" id="PZD94247.1"/>
    </source>
</evidence>